<dbReference type="AlphaFoldDB" id="A0A151U392"/>
<dbReference type="SUPFAM" id="SSF53098">
    <property type="entry name" value="Ribonuclease H-like"/>
    <property type="match status" value="1"/>
</dbReference>
<feature type="domain" description="GAG-pre-integrase" evidence="1">
    <location>
        <begin position="67"/>
        <end position="130"/>
    </location>
</feature>
<gene>
    <name evidence="2" type="ORF">KK1_006455</name>
</gene>
<dbReference type="InterPro" id="IPR036397">
    <property type="entry name" value="RNaseH_sf"/>
</dbReference>
<proteinExistence type="predicted"/>
<evidence type="ECO:0000259" key="1">
    <source>
        <dbReference type="Pfam" id="PF13976"/>
    </source>
</evidence>
<dbReference type="OMA" id="SGTHIFT"/>
<dbReference type="PANTHER" id="PTHR11439:SF467">
    <property type="entry name" value="INTEGRASE CATALYTIC DOMAIN-CONTAINING PROTEIN"/>
    <property type="match status" value="1"/>
</dbReference>
<evidence type="ECO:0000313" key="3">
    <source>
        <dbReference type="Proteomes" id="UP000075243"/>
    </source>
</evidence>
<dbReference type="EMBL" id="CM003604">
    <property type="protein sequence ID" value="KYP73799.1"/>
    <property type="molecule type" value="Genomic_DNA"/>
</dbReference>
<accession>A0A151U392</accession>
<organism evidence="2 3">
    <name type="scientific">Cajanus cajan</name>
    <name type="common">Pigeon pea</name>
    <name type="synonym">Cajanus indicus</name>
    <dbReference type="NCBI Taxonomy" id="3821"/>
    <lineage>
        <taxon>Eukaryota</taxon>
        <taxon>Viridiplantae</taxon>
        <taxon>Streptophyta</taxon>
        <taxon>Embryophyta</taxon>
        <taxon>Tracheophyta</taxon>
        <taxon>Spermatophyta</taxon>
        <taxon>Magnoliopsida</taxon>
        <taxon>eudicotyledons</taxon>
        <taxon>Gunneridae</taxon>
        <taxon>Pentapetalae</taxon>
        <taxon>rosids</taxon>
        <taxon>fabids</taxon>
        <taxon>Fabales</taxon>
        <taxon>Fabaceae</taxon>
        <taxon>Papilionoideae</taxon>
        <taxon>50 kb inversion clade</taxon>
        <taxon>NPAAA clade</taxon>
        <taxon>indigoferoid/millettioid clade</taxon>
        <taxon>Phaseoleae</taxon>
        <taxon>Cajanus</taxon>
    </lineage>
</organism>
<dbReference type="InterPro" id="IPR025724">
    <property type="entry name" value="GAG-pre-integrase_dom"/>
</dbReference>
<protein>
    <submittedName>
        <fullName evidence="2">Retrovirus-related Pol polyprotein from transposon TNT 1-94</fullName>
    </submittedName>
</protein>
<dbReference type="PANTHER" id="PTHR11439">
    <property type="entry name" value="GAG-POL-RELATED RETROTRANSPOSON"/>
    <property type="match status" value="1"/>
</dbReference>
<evidence type="ECO:0000313" key="2">
    <source>
        <dbReference type="EMBL" id="KYP73799.1"/>
    </source>
</evidence>
<dbReference type="GO" id="GO:0003676">
    <property type="term" value="F:nucleic acid binding"/>
    <property type="evidence" value="ECO:0007669"/>
    <property type="project" value="InterPro"/>
</dbReference>
<dbReference type="Gramene" id="C.cajan_06278.t">
    <property type="protein sequence ID" value="C.cajan_06278.t"/>
    <property type="gene ID" value="C.cajan_06278"/>
</dbReference>
<reference evidence="2 3" key="1">
    <citation type="journal article" date="2012" name="Nat. Biotechnol.">
        <title>Draft genome sequence of pigeonpea (Cajanus cajan), an orphan legume crop of resource-poor farmers.</title>
        <authorList>
            <person name="Varshney R.K."/>
            <person name="Chen W."/>
            <person name="Li Y."/>
            <person name="Bharti A.K."/>
            <person name="Saxena R.K."/>
            <person name="Schlueter J.A."/>
            <person name="Donoghue M.T."/>
            <person name="Azam S."/>
            <person name="Fan G."/>
            <person name="Whaley A.M."/>
            <person name="Farmer A.D."/>
            <person name="Sheridan J."/>
            <person name="Iwata A."/>
            <person name="Tuteja R."/>
            <person name="Penmetsa R.V."/>
            <person name="Wu W."/>
            <person name="Upadhyaya H.D."/>
            <person name="Yang S.P."/>
            <person name="Shah T."/>
            <person name="Saxena K.B."/>
            <person name="Michael T."/>
            <person name="McCombie W.R."/>
            <person name="Yang B."/>
            <person name="Zhang G."/>
            <person name="Yang H."/>
            <person name="Wang J."/>
            <person name="Spillane C."/>
            <person name="Cook D.R."/>
            <person name="May G.D."/>
            <person name="Xu X."/>
            <person name="Jackson S.A."/>
        </authorList>
    </citation>
    <scope>NUCLEOTIDE SEQUENCE [LARGE SCALE GENOMIC DNA]</scope>
    <source>
        <strain evidence="3">cv. Asha</strain>
    </source>
</reference>
<sequence>MGDINLRAFAGTLWTLEDVKYIPGLKRMLISVGMLDVQGYRVTFEDGQWKVVKGNLVVSHRWKKGTLYMVELPAEEVNSVSGDVGHSSTLWHQKLGHMSEKGIKILVSKGKIPELKEVEVDFCKRVTFSKSGRMPKVEKLELVHTNVYGPKLVSSLGGSQYYVTFIDDSTIKVWVYFLKQKSEVFNTFKKWKAAVKNETGLKVKCLKSDNGGEYISTHLGVHLHSPKTDEDKATKAKVPYASAVGSLMYAMVCTRPDIAYAVRVVSRFMSNPGKKHWEAIKWLLRYLKSTSKIALCFSKNDVILEGYSDANLGGCSDTRKSTTGFVFTVGGIVVTWMSQLQKSIALSTTEAEYMAISEAVKK</sequence>
<dbReference type="Pfam" id="PF13976">
    <property type="entry name" value="gag_pre-integrs"/>
    <property type="match status" value="1"/>
</dbReference>
<dbReference type="CDD" id="cd09272">
    <property type="entry name" value="RNase_HI_RT_Ty1"/>
    <property type="match status" value="1"/>
</dbReference>
<keyword evidence="3" id="KW-1185">Reference proteome</keyword>
<dbReference type="InterPro" id="IPR012337">
    <property type="entry name" value="RNaseH-like_sf"/>
</dbReference>
<dbReference type="Proteomes" id="UP000075243">
    <property type="component" value="Chromosome 2"/>
</dbReference>
<dbReference type="Gene3D" id="3.30.420.10">
    <property type="entry name" value="Ribonuclease H-like superfamily/Ribonuclease H"/>
    <property type="match status" value="1"/>
</dbReference>
<name>A0A151U392_CAJCA</name>